<dbReference type="Gene3D" id="3.30.460.10">
    <property type="entry name" value="Beta Polymerase, domain 2"/>
    <property type="match status" value="1"/>
</dbReference>
<proteinExistence type="predicted"/>
<dbReference type="EMBL" id="MLJW01000130">
    <property type="protein sequence ID" value="OIQ97609.1"/>
    <property type="molecule type" value="Genomic_DNA"/>
</dbReference>
<comment type="caution">
    <text evidence="1">The sequence shown here is derived from an EMBL/GenBank/DDBJ whole genome shotgun (WGS) entry which is preliminary data.</text>
</comment>
<reference evidence="1" key="1">
    <citation type="submission" date="2016-10" db="EMBL/GenBank/DDBJ databases">
        <title>Sequence of Gallionella enrichment culture.</title>
        <authorList>
            <person name="Poehlein A."/>
            <person name="Muehling M."/>
            <person name="Daniel R."/>
        </authorList>
    </citation>
    <scope>NUCLEOTIDE SEQUENCE</scope>
</reference>
<organism evidence="1">
    <name type="scientific">mine drainage metagenome</name>
    <dbReference type="NCBI Taxonomy" id="410659"/>
    <lineage>
        <taxon>unclassified sequences</taxon>
        <taxon>metagenomes</taxon>
        <taxon>ecological metagenomes</taxon>
    </lineage>
</organism>
<sequence length="293" mass="33437">MSVAQYFQDFCYQLPVPTDTRSSIASRTATITRRLNTDFRNTTSDTANRFYGGSYGRNTAVGSLSDIDLLYVLPYETYAQFNAYSGNKQSSLLQAVRLSLNMTYPNSAVIADGQIVKIGFRDGITYEIVPVFLNANDSYTHADSNDGGSWKTCWPKHEIDAFATRDRNCNGNLIILGRMARAWRDYNSVPMGGMLIDTLAYQFLETWEHRQKSYLYYDYLTRDFFGFLAGQDGQQNYWRAPGSGSYVWRGGNFEYKARQAQLRALEALDHLSKNQDWSAKQKFREIYGTAFPS</sequence>
<gene>
    <name evidence="1" type="ORF">GALL_203680</name>
</gene>
<dbReference type="Pfam" id="PF18144">
    <property type="entry name" value="SMODS"/>
    <property type="match status" value="1"/>
</dbReference>
<dbReference type="GO" id="GO:0016779">
    <property type="term" value="F:nucleotidyltransferase activity"/>
    <property type="evidence" value="ECO:0007669"/>
    <property type="project" value="InterPro"/>
</dbReference>
<evidence type="ECO:0000313" key="1">
    <source>
        <dbReference type="EMBL" id="OIQ97609.1"/>
    </source>
</evidence>
<protein>
    <recommendedName>
        <fullName evidence="2">Nucleotidyltransferase</fullName>
    </recommendedName>
</protein>
<dbReference type="CDD" id="cd05400">
    <property type="entry name" value="NT_2-5OAS_ClassI-CCAase"/>
    <property type="match status" value="1"/>
</dbReference>
<accession>A0A1J5RPD8</accession>
<dbReference type="AlphaFoldDB" id="A0A1J5RPD8"/>
<dbReference type="InterPro" id="IPR006116">
    <property type="entry name" value="NT_2-5OAS_ClassI-CCAase"/>
</dbReference>
<dbReference type="SUPFAM" id="SSF81301">
    <property type="entry name" value="Nucleotidyltransferase"/>
    <property type="match status" value="1"/>
</dbReference>
<dbReference type="InterPro" id="IPR043519">
    <property type="entry name" value="NT_sf"/>
</dbReference>
<name>A0A1J5RPD8_9ZZZZ</name>
<evidence type="ECO:0008006" key="2">
    <source>
        <dbReference type="Google" id="ProtNLM"/>
    </source>
</evidence>